<feature type="chain" id="PRO_5014979874" evidence="1">
    <location>
        <begin position="21"/>
        <end position="68"/>
    </location>
</feature>
<evidence type="ECO:0000256" key="1">
    <source>
        <dbReference type="SAM" id="SignalP"/>
    </source>
</evidence>
<organism evidence="2">
    <name type="scientific">Anopheles darlingi</name>
    <name type="common">Mosquito</name>
    <dbReference type="NCBI Taxonomy" id="43151"/>
    <lineage>
        <taxon>Eukaryota</taxon>
        <taxon>Metazoa</taxon>
        <taxon>Ecdysozoa</taxon>
        <taxon>Arthropoda</taxon>
        <taxon>Hexapoda</taxon>
        <taxon>Insecta</taxon>
        <taxon>Pterygota</taxon>
        <taxon>Neoptera</taxon>
        <taxon>Endopterygota</taxon>
        <taxon>Diptera</taxon>
        <taxon>Nematocera</taxon>
        <taxon>Culicoidea</taxon>
        <taxon>Culicidae</taxon>
        <taxon>Anophelinae</taxon>
        <taxon>Anopheles</taxon>
    </lineage>
</organism>
<dbReference type="EMBL" id="GGFL01008955">
    <property type="protein sequence ID" value="MBW73133.1"/>
    <property type="molecule type" value="Transcribed_RNA"/>
</dbReference>
<sequence>MSLIASVFFVLHCLTKDGRAVYWDDREVPTAPIFHVQSLAVPAAQHFSPERSDRFHYQCKNQNQSLVE</sequence>
<accession>A0A2M4D6F2</accession>
<reference evidence="2" key="1">
    <citation type="submission" date="2018-01" db="EMBL/GenBank/DDBJ databases">
        <title>An insight into the sialome of Amazonian anophelines.</title>
        <authorList>
            <person name="Ribeiro J.M."/>
            <person name="Scarpassa V."/>
            <person name="Calvo E."/>
        </authorList>
    </citation>
    <scope>NUCLEOTIDE SEQUENCE</scope>
</reference>
<protein>
    <submittedName>
        <fullName evidence="2">Putative secreted protein</fullName>
    </submittedName>
</protein>
<proteinExistence type="predicted"/>
<feature type="signal peptide" evidence="1">
    <location>
        <begin position="1"/>
        <end position="20"/>
    </location>
</feature>
<evidence type="ECO:0000313" key="2">
    <source>
        <dbReference type="EMBL" id="MBW73133.1"/>
    </source>
</evidence>
<name>A0A2M4D6F2_ANODA</name>
<dbReference type="AlphaFoldDB" id="A0A2M4D6F2"/>
<keyword evidence="1" id="KW-0732">Signal</keyword>